<dbReference type="PROSITE" id="PS50240">
    <property type="entry name" value="TRYPSIN_DOM"/>
    <property type="match status" value="1"/>
</dbReference>
<keyword evidence="1" id="KW-1015">Disulfide bond</keyword>
<evidence type="ECO:0000313" key="6">
    <source>
        <dbReference type="Proteomes" id="UP001152321"/>
    </source>
</evidence>
<evidence type="ECO:0000256" key="2">
    <source>
        <dbReference type="RuleBase" id="RU363034"/>
    </source>
</evidence>
<dbReference type="Pfam" id="PF00089">
    <property type="entry name" value="Trypsin"/>
    <property type="match status" value="1"/>
</dbReference>
<dbReference type="InterPro" id="IPR009003">
    <property type="entry name" value="Peptidase_S1_PA"/>
</dbReference>
<dbReference type="EMBL" id="JANRMI010000003">
    <property type="protein sequence ID" value="MDG0816929.1"/>
    <property type="molecule type" value="Genomic_DNA"/>
</dbReference>
<keyword evidence="6" id="KW-1185">Reference proteome</keyword>
<dbReference type="InterPro" id="IPR043504">
    <property type="entry name" value="Peptidase_S1_PA_chymotrypsin"/>
</dbReference>
<proteinExistence type="predicted"/>
<name>A0ABT6DJ95_9BACT</name>
<dbReference type="InterPro" id="IPR018114">
    <property type="entry name" value="TRYPSIN_HIS"/>
</dbReference>
<evidence type="ECO:0000256" key="1">
    <source>
        <dbReference type="ARBA" id="ARBA00023157"/>
    </source>
</evidence>
<dbReference type="PROSITE" id="PS00135">
    <property type="entry name" value="TRYPSIN_SER"/>
    <property type="match status" value="1"/>
</dbReference>
<keyword evidence="3" id="KW-0732">Signal</keyword>
<dbReference type="PANTHER" id="PTHR24252:SF7">
    <property type="entry name" value="HYALIN"/>
    <property type="match status" value="1"/>
</dbReference>
<dbReference type="RefSeq" id="WP_277578406.1">
    <property type="nucleotide sequence ID" value="NZ_JANRMI010000003.1"/>
</dbReference>
<dbReference type="PROSITE" id="PS00134">
    <property type="entry name" value="TRYPSIN_HIS"/>
    <property type="match status" value="1"/>
</dbReference>
<dbReference type="InterPro" id="IPR001314">
    <property type="entry name" value="Peptidase_S1A"/>
</dbReference>
<dbReference type="SMART" id="SM00020">
    <property type="entry name" value="Tryp_SPc"/>
    <property type="match status" value="1"/>
</dbReference>
<keyword evidence="2 5" id="KW-0645">Protease</keyword>
<sequence>MKVLNHLFVAGLIVAASVSAQADKVVGKIVGGTEAAINEFPYIVSLQSSSHFCGGSLIKKNWVLTAAHCVKGGSVKNVVIGLHDLKNTTNAEKIAPKRIIAHPQYNASATDYDFALIELSRDSSFTPIALNTTEIAISDSGAPIMSTVAGWGTTTEGSYSLPNLLQRVDVPLVSQAACNKSYPNKITDRMICAGYTEGGKDSCQGDSGGPLVAKADDGQTYLIGVVSWGRGCARAGYPGVYSKVNAGYDWIMANAQ</sequence>
<protein>
    <submittedName>
        <fullName evidence="5">Serine protease</fullName>
    </submittedName>
</protein>
<feature type="signal peptide" evidence="3">
    <location>
        <begin position="1"/>
        <end position="22"/>
    </location>
</feature>
<evidence type="ECO:0000313" key="5">
    <source>
        <dbReference type="EMBL" id="MDG0816929.1"/>
    </source>
</evidence>
<comment type="caution">
    <text evidence="5">The sequence shown here is derived from an EMBL/GenBank/DDBJ whole genome shotgun (WGS) entry which is preliminary data.</text>
</comment>
<dbReference type="InterPro" id="IPR001254">
    <property type="entry name" value="Trypsin_dom"/>
</dbReference>
<feature type="domain" description="Peptidase S1" evidence="4">
    <location>
        <begin position="29"/>
        <end position="256"/>
    </location>
</feature>
<dbReference type="InterPro" id="IPR033116">
    <property type="entry name" value="TRYPSIN_SER"/>
</dbReference>
<accession>A0ABT6DJ95</accession>
<feature type="chain" id="PRO_5046626592" evidence="3">
    <location>
        <begin position="23"/>
        <end position="256"/>
    </location>
</feature>
<keyword evidence="2" id="KW-0378">Hydrolase</keyword>
<keyword evidence="2" id="KW-0720">Serine protease</keyword>
<dbReference type="PRINTS" id="PR00722">
    <property type="entry name" value="CHYMOTRYPSIN"/>
</dbReference>
<dbReference type="GO" id="GO:0008233">
    <property type="term" value="F:peptidase activity"/>
    <property type="evidence" value="ECO:0007669"/>
    <property type="project" value="UniProtKB-KW"/>
</dbReference>
<reference evidence="5" key="1">
    <citation type="submission" date="2022-08" db="EMBL/GenBank/DDBJ databases">
        <title>Novel Bdellovibrio Species Isolated from Svalbard: Designation Bdellovibrio svalbardensis.</title>
        <authorList>
            <person name="Mitchell R.J."/>
            <person name="Choi S.Y."/>
        </authorList>
    </citation>
    <scope>NUCLEOTIDE SEQUENCE</scope>
    <source>
        <strain evidence="5">PAP01</strain>
    </source>
</reference>
<dbReference type="Proteomes" id="UP001152321">
    <property type="component" value="Unassembled WGS sequence"/>
</dbReference>
<dbReference type="PANTHER" id="PTHR24252">
    <property type="entry name" value="ACROSIN-RELATED"/>
    <property type="match status" value="1"/>
</dbReference>
<dbReference type="Gene3D" id="2.40.10.10">
    <property type="entry name" value="Trypsin-like serine proteases"/>
    <property type="match status" value="1"/>
</dbReference>
<dbReference type="CDD" id="cd00190">
    <property type="entry name" value="Tryp_SPc"/>
    <property type="match status" value="1"/>
</dbReference>
<organism evidence="5 6">
    <name type="scientific">Bdellovibrio svalbardensis</name>
    <dbReference type="NCBI Taxonomy" id="2972972"/>
    <lineage>
        <taxon>Bacteria</taxon>
        <taxon>Pseudomonadati</taxon>
        <taxon>Bdellovibrionota</taxon>
        <taxon>Bdellovibrionia</taxon>
        <taxon>Bdellovibrionales</taxon>
        <taxon>Pseudobdellovibrionaceae</taxon>
        <taxon>Bdellovibrio</taxon>
    </lineage>
</organism>
<dbReference type="SUPFAM" id="SSF50494">
    <property type="entry name" value="Trypsin-like serine proteases"/>
    <property type="match status" value="1"/>
</dbReference>
<evidence type="ECO:0000259" key="4">
    <source>
        <dbReference type="PROSITE" id="PS50240"/>
    </source>
</evidence>
<gene>
    <name evidence="5" type="ORF">NWE73_11175</name>
</gene>
<dbReference type="GO" id="GO:0006508">
    <property type="term" value="P:proteolysis"/>
    <property type="evidence" value="ECO:0007669"/>
    <property type="project" value="UniProtKB-KW"/>
</dbReference>
<evidence type="ECO:0000256" key="3">
    <source>
        <dbReference type="SAM" id="SignalP"/>
    </source>
</evidence>